<protein>
    <submittedName>
        <fullName evidence="2">Uncharacterized protein LOC106011168</fullName>
    </submittedName>
</protein>
<dbReference type="RefSeq" id="XP_012935269.1">
    <property type="nucleotide sequence ID" value="XM_013079815.2"/>
</dbReference>
<dbReference type="Proteomes" id="UP000694888">
    <property type="component" value="Unplaced"/>
</dbReference>
<dbReference type="SUPFAM" id="SSF50494">
    <property type="entry name" value="Trypsin-like serine proteases"/>
    <property type="match status" value="1"/>
</dbReference>
<sequence>MALSPTFASTRHLQAGTHEVAQNEGGHLSSYSECQKHPGHLPFFSVNDFGVDALGNVPQGFCKEDVVSWVKSWAPLVVKICSLFISEQRPPTWENQSPYPFADIRGQFVNHMGSGCVRVVLGPIEGLCFCYSCSKSGVKKNKYWEIQILTARHVVFDDLEANWCNIVCFDERPDKNGTQIVRSCKVLDADTEKDTCCLLCYTHSSDLAQNLKRLSDTRYEIDLRVAQNVKERCSQLREEDKSRPTFRTIKELRDQRDETDAKIAQLLLDKTTYRLLVFVISHPHGCAKRITVGHHRGREKGCLTYKAATCPGSSGGAVLILGLRVVSEALWRKEWCGRFESAPHSCALETGVGRSAAWLWDT</sequence>
<accession>A0ABM0ZVD5</accession>
<proteinExistence type="predicted"/>
<dbReference type="InterPro" id="IPR009003">
    <property type="entry name" value="Peptidase_S1_PA"/>
</dbReference>
<evidence type="ECO:0000313" key="2">
    <source>
        <dbReference type="RefSeq" id="XP_012935269.1"/>
    </source>
</evidence>
<evidence type="ECO:0000313" key="1">
    <source>
        <dbReference type="Proteomes" id="UP000694888"/>
    </source>
</evidence>
<reference evidence="2" key="1">
    <citation type="submission" date="2025-08" db="UniProtKB">
        <authorList>
            <consortium name="RefSeq"/>
        </authorList>
    </citation>
    <scope>IDENTIFICATION</scope>
</reference>
<gene>
    <name evidence="2" type="primary">LOC106011168</name>
</gene>
<name>A0ABM0ZVD5_APLCA</name>
<keyword evidence="1" id="KW-1185">Reference proteome</keyword>
<organism evidence="1 2">
    <name type="scientific">Aplysia californica</name>
    <name type="common">California sea hare</name>
    <dbReference type="NCBI Taxonomy" id="6500"/>
    <lineage>
        <taxon>Eukaryota</taxon>
        <taxon>Metazoa</taxon>
        <taxon>Spiralia</taxon>
        <taxon>Lophotrochozoa</taxon>
        <taxon>Mollusca</taxon>
        <taxon>Gastropoda</taxon>
        <taxon>Heterobranchia</taxon>
        <taxon>Euthyneura</taxon>
        <taxon>Tectipleura</taxon>
        <taxon>Aplysiida</taxon>
        <taxon>Aplysioidea</taxon>
        <taxon>Aplysiidae</taxon>
        <taxon>Aplysia</taxon>
    </lineage>
</organism>
<dbReference type="GeneID" id="106011168"/>